<reference evidence="2" key="1">
    <citation type="journal article" date="2022" name="bioRxiv">
        <title>Sequencing and chromosome-scale assembly of the giantPleurodeles waltlgenome.</title>
        <authorList>
            <person name="Brown T."/>
            <person name="Elewa A."/>
            <person name="Iarovenko S."/>
            <person name="Subramanian E."/>
            <person name="Araus A.J."/>
            <person name="Petzold A."/>
            <person name="Susuki M."/>
            <person name="Suzuki K.-i.T."/>
            <person name="Hayashi T."/>
            <person name="Toyoda A."/>
            <person name="Oliveira C."/>
            <person name="Osipova E."/>
            <person name="Leigh N.D."/>
            <person name="Simon A."/>
            <person name="Yun M.H."/>
        </authorList>
    </citation>
    <scope>NUCLEOTIDE SEQUENCE</scope>
    <source>
        <strain evidence="2">20211129_DDA</strain>
        <tissue evidence="2">Liver</tissue>
    </source>
</reference>
<organism evidence="2 3">
    <name type="scientific">Pleurodeles waltl</name>
    <name type="common">Iberian ribbed newt</name>
    <dbReference type="NCBI Taxonomy" id="8319"/>
    <lineage>
        <taxon>Eukaryota</taxon>
        <taxon>Metazoa</taxon>
        <taxon>Chordata</taxon>
        <taxon>Craniata</taxon>
        <taxon>Vertebrata</taxon>
        <taxon>Euteleostomi</taxon>
        <taxon>Amphibia</taxon>
        <taxon>Batrachia</taxon>
        <taxon>Caudata</taxon>
        <taxon>Salamandroidea</taxon>
        <taxon>Salamandridae</taxon>
        <taxon>Pleurodelinae</taxon>
        <taxon>Pleurodeles</taxon>
    </lineage>
</organism>
<keyword evidence="3" id="KW-1185">Reference proteome</keyword>
<comment type="caution">
    <text evidence="2">The sequence shown here is derived from an EMBL/GenBank/DDBJ whole genome shotgun (WGS) entry which is preliminary data.</text>
</comment>
<dbReference type="EMBL" id="JANPWB010000010">
    <property type="protein sequence ID" value="KAJ1141175.1"/>
    <property type="molecule type" value="Genomic_DNA"/>
</dbReference>
<feature type="compositionally biased region" description="Basic and acidic residues" evidence="1">
    <location>
        <begin position="1"/>
        <end position="71"/>
    </location>
</feature>
<dbReference type="AlphaFoldDB" id="A0AAV7QQ14"/>
<evidence type="ECO:0000256" key="1">
    <source>
        <dbReference type="SAM" id="MobiDB-lite"/>
    </source>
</evidence>
<sequence length="79" mass="9241">MPLTEEFRNAKEGGDRDRERNSRQGKRRQAEATSQRDVEPLARKGELHRAREETRQPRAGEDEERERECTRAGHVLGRT</sequence>
<protein>
    <submittedName>
        <fullName evidence="2">Uncharacterized protein</fullName>
    </submittedName>
</protein>
<proteinExistence type="predicted"/>
<accession>A0AAV7QQ14</accession>
<feature type="region of interest" description="Disordered" evidence="1">
    <location>
        <begin position="1"/>
        <end position="79"/>
    </location>
</feature>
<evidence type="ECO:0000313" key="3">
    <source>
        <dbReference type="Proteomes" id="UP001066276"/>
    </source>
</evidence>
<dbReference type="Proteomes" id="UP001066276">
    <property type="component" value="Chromosome 6"/>
</dbReference>
<name>A0AAV7QQ14_PLEWA</name>
<gene>
    <name evidence="2" type="ORF">NDU88_007510</name>
</gene>
<evidence type="ECO:0000313" key="2">
    <source>
        <dbReference type="EMBL" id="KAJ1141175.1"/>
    </source>
</evidence>